<dbReference type="AlphaFoldDB" id="A0A376F173"/>
<feature type="domain" description="GmrSD restriction endonucleases C-terminal" evidence="2">
    <location>
        <begin position="424"/>
        <end position="535"/>
    </location>
</feature>
<gene>
    <name evidence="3" type="ORF">NCTC12123_00156</name>
</gene>
<accession>A0A376F173</accession>
<evidence type="ECO:0000313" key="4">
    <source>
        <dbReference type="Proteomes" id="UP000255163"/>
    </source>
</evidence>
<evidence type="ECO:0000313" key="3">
    <source>
        <dbReference type="EMBL" id="STD17994.1"/>
    </source>
</evidence>
<dbReference type="EMBL" id="UFYI01000007">
    <property type="protein sequence ID" value="STD17994.1"/>
    <property type="molecule type" value="Genomic_DNA"/>
</dbReference>
<dbReference type="Pfam" id="PF07510">
    <property type="entry name" value="GmrSD_C"/>
    <property type="match status" value="1"/>
</dbReference>
<reference evidence="3 4" key="1">
    <citation type="submission" date="2018-06" db="EMBL/GenBank/DDBJ databases">
        <authorList>
            <consortium name="Pathogen Informatics"/>
            <person name="Doyle S."/>
        </authorList>
    </citation>
    <scope>NUCLEOTIDE SEQUENCE [LARGE SCALE GENOMIC DNA]</scope>
    <source>
        <strain evidence="3 4">NCTC12123</strain>
    </source>
</reference>
<sequence>MAKQFMLMEPKNENFNELIGGPNKYIVPRFQRDYAWDVGQWEDLWADINSLDDEGFHYMGYIVLQQKEQYQHEIIDGQQRLVTLSIIVLAAMKAIKTLINNGEDVQGNTERLDGITQNFVGSKNFVTLKVINKLELNRNNKSYFQRMSSHLEAQNSRGITSTNKLIRKCFDFFCKKDYGKTGAEIAQFIADFSSSMIFTKIIVQDDLNAYKVFETLNARGVQLSTPDLLKNYLFSIVTKDDQIGEEELNDLDEQWSEMIVQLGESNVSDYIRYHYNSQRRMVTKNNLFSSMRKILTKPEEAYQYLKSLIDYSPIYASLINPNDAWWGDQDVKYRNVLHYLNGIRLFNIKQPLTIFLAAFGNFSPEEFVKLVKYIYVLSIRYNIICHLSPSEQENIYNQIANKVYNREFLRASHVKNSEEFKRLYPDDNTFFNAFEFHRMPSRQTAKKIRFLLSEIEGYLGNPCDYEKTTLEHICPYHPEKEWSGSFGEGINDVKDRLGNMILMDKDNLKRSSFEEKKKEYTKSGYNLALKVTEYAGNDSNLLIVFYVQIMPDDFVMQLHRF</sequence>
<dbReference type="Pfam" id="PF03235">
    <property type="entry name" value="GmrSD_N"/>
    <property type="match status" value="1"/>
</dbReference>
<dbReference type="InterPro" id="IPR011089">
    <property type="entry name" value="GmrSD_C"/>
</dbReference>
<feature type="domain" description="GmrSD restriction endonucleases N-terminal" evidence="1">
    <location>
        <begin position="16"/>
        <end position="234"/>
    </location>
</feature>
<dbReference type="Proteomes" id="UP000255163">
    <property type="component" value="Unassembled WGS sequence"/>
</dbReference>
<name>A0A376F173_ENTAS</name>
<dbReference type="RefSeq" id="WP_081051404.1">
    <property type="nucleotide sequence ID" value="NZ_CP011863.1"/>
</dbReference>
<dbReference type="InterPro" id="IPR004919">
    <property type="entry name" value="GmrSD_N"/>
</dbReference>
<dbReference type="PANTHER" id="PTHR35149">
    <property type="entry name" value="SLL5132 PROTEIN"/>
    <property type="match status" value="1"/>
</dbReference>
<evidence type="ECO:0000259" key="2">
    <source>
        <dbReference type="Pfam" id="PF07510"/>
    </source>
</evidence>
<evidence type="ECO:0000259" key="1">
    <source>
        <dbReference type="Pfam" id="PF03235"/>
    </source>
</evidence>
<dbReference type="PANTHER" id="PTHR35149:SF2">
    <property type="entry name" value="DUF262 DOMAIN-CONTAINING PROTEIN"/>
    <property type="match status" value="1"/>
</dbReference>
<organism evidence="3 4">
    <name type="scientific">Enterobacter asburiae</name>
    <dbReference type="NCBI Taxonomy" id="61645"/>
    <lineage>
        <taxon>Bacteria</taxon>
        <taxon>Pseudomonadati</taxon>
        <taxon>Pseudomonadota</taxon>
        <taxon>Gammaproteobacteria</taxon>
        <taxon>Enterobacterales</taxon>
        <taxon>Enterobacteriaceae</taxon>
        <taxon>Enterobacter</taxon>
        <taxon>Enterobacter cloacae complex</taxon>
    </lineage>
</organism>
<proteinExistence type="predicted"/>
<protein>
    <submittedName>
        <fullName evidence="3">Uncharacterized conserved protein</fullName>
    </submittedName>
</protein>